<dbReference type="InterPro" id="IPR000504">
    <property type="entry name" value="RRM_dom"/>
</dbReference>
<feature type="region of interest" description="Disordered" evidence="3">
    <location>
        <begin position="1"/>
        <end position="26"/>
    </location>
</feature>
<feature type="compositionally biased region" description="Polar residues" evidence="3">
    <location>
        <begin position="854"/>
        <end position="872"/>
    </location>
</feature>
<dbReference type="InterPro" id="IPR012677">
    <property type="entry name" value="Nucleotide-bd_a/b_plait_sf"/>
</dbReference>
<proteinExistence type="predicted"/>
<dbReference type="InterPro" id="IPR035979">
    <property type="entry name" value="RBD_domain_sf"/>
</dbReference>
<dbReference type="Pfam" id="PF00076">
    <property type="entry name" value="RRM_1"/>
    <property type="match status" value="1"/>
</dbReference>
<dbReference type="SMART" id="SM00360">
    <property type="entry name" value="RRM"/>
    <property type="match status" value="2"/>
</dbReference>
<feature type="domain" description="RRM" evidence="4">
    <location>
        <begin position="621"/>
        <end position="700"/>
    </location>
</feature>
<evidence type="ECO:0000256" key="1">
    <source>
        <dbReference type="ARBA" id="ARBA00022884"/>
    </source>
</evidence>
<keyword evidence="1 2" id="KW-0694">RNA-binding</keyword>
<evidence type="ECO:0000313" key="5">
    <source>
        <dbReference type="EMBL" id="JAT23528.1"/>
    </source>
</evidence>
<dbReference type="SUPFAM" id="SSF54928">
    <property type="entry name" value="RNA-binding domain, RBD"/>
    <property type="match status" value="1"/>
</dbReference>
<evidence type="ECO:0000313" key="6">
    <source>
        <dbReference type="EMBL" id="JAT30751.1"/>
    </source>
</evidence>
<dbReference type="Gene3D" id="3.30.70.330">
    <property type="match status" value="2"/>
</dbReference>
<dbReference type="EMBL" id="GEBQ01016449">
    <property type="protein sequence ID" value="JAT23528.1"/>
    <property type="molecule type" value="Transcribed_RNA"/>
</dbReference>
<feature type="region of interest" description="Disordered" evidence="3">
    <location>
        <begin position="794"/>
        <end position="881"/>
    </location>
</feature>
<evidence type="ECO:0000256" key="2">
    <source>
        <dbReference type="PROSITE-ProRule" id="PRU00176"/>
    </source>
</evidence>
<dbReference type="EMBL" id="GEBQ01009226">
    <property type="protein sequence ID" value="JAT30751.1"/>
    <property type="molecule type" value="Transcribed_RNA"/>
</dbReference>
<evidence type="ECO:0000256" key="3">
    <source>
        <dbReference type="SAM" id="MobiDB-lite"/>
    </source>
</evidence>
<dbReference type="PANTHER" id="PTHR23236">
    <property type="entry name" value="EUKARYOTIC TRANSLATION INITIATION FACTOR 4B/4H"/>
    <property type="match status" value="1"/>
</dbReference>
<sequence>MGDNGQNDESMEESDNFTTSFSPTMKAQTSVDTTSLINSINELDSLNFGDEWKQNFYEVLNKSLNYEMSYTTHSDSWLSILSKLSGWDSLIDLFVDSMKVTISTMPLTSTETSTTWVTLIEMVLDKILKFDLDYNDVQTFFDLTDKKFGSSYFRASQYWKLVRTFEVKFVKKQNLPEEEIKTKIVEIYKKQFSRPYQEMADDWEKFKSTVKELNIDSEQKVEVQAIFLANSMEAQTIEEEYPGNLDPSERLHHLKFESWVKTLLEKKPPCFDTIEVLCEEMIFEESDSYCFYHVYVSALASEAFSMVQNRADKLYSIIKRGLIHGKTGCYNTVTRFTEHALLVASGLLESEKFIELVDLAVTAILHFPCINSWFYTRRGVLIAVKNKIMCGDIDACKLKEVFVKALKPVTFDYYKSNTLPQVMNDMTGLDERLLELLKIWILGEKEIRQLSDTMAFEMWKELVDRGDNPLALLTYGDFVRCHGSYEEAADVYKTSLEKIKILNESQFTTYLSRKCHVQLLANYLELQMTHGKARDQASLSQELSKIQSLFTLTYNENYFTKSDVGGNVIDTMNSTMINNIPSFDSAIVRELNLLSVVSCDSKDTSKSAKDSDEEEPWESGFPIFISNLSFKASEADIKKAFKDKAVKVLRVELKKNPSTQRSKGFGSLYLESEEKAKEVIEKLDRLEIMGRSVFLSWHKEFKHNLYMVNSQMKKPSVLHLSGIPSEWNNPKKIELALSKYGEVKSVLVNDKEEHITAKVEFKMPEDAIIACTILQEDSEFKDLGITVRKCFPQKSKGKRSNMESKGQQQSHEAQSSDPSQSKTQSQEGGSFAKRKYVPDNGKQKSHMKKRLSMPKTTFASSFPHSLPVQQPEPTKDKLNVE</sequence>
<dbReference type="PROSITE" id="PS50102">
    <property type="entry name" value="RRM"/>
    <property type="match status" value="1"/>
</dbReference>
<protein>
    <recommendedName>
        <fullName evidence="4">RRM domain-containing protein</fullName>
    </recommendedName>
</protein>
<dbReference type="AlphaFoldDB" id="A0A1B6M4A1"/>
<dbReference type="GO" id="GO:0003723">
    <property type="term" value="F:RNA binding"/>
    <property type="evidence" value="ECO:0007669"/>
    <property type="project" value="UniProtKB-UniRule"/>
</dbReference>
<feature type="compositionally biased region" description="Polar residues" evidence="3">
    <location>
        <begin position="16"/>
        <end position="26"/>
    </location>
</feature>
<feature type="compositionally biased region" description="Polar residues" evidence="3">
    <location>
        <begin position="803"/>
        <end position="828"/>
    </location>
</feature>
<evidence type="ECO:0000259" key="4">
    <source>
        <dbReference type="PROSITE" id="PS50102"/>
    </source>
</evidence>
<organism evidence="6">
    <name type="scientific">Graphocephala atropunctata</name>
    <dbReference type="NCBI Taxonomy" id="36148"/>
    <lineage>
        <taxon>Eukaryota</taxon>
        <taxon>Metazoa</taxon>
        <taxon>Ecdysozoa</taxon>
        <taxon>Arthropoda</taxon>
        <taxon>Hexapoda</taxon>
        <taxon>Insecta</taxon>
        <taxon>Pterygota</taxon>
        <taxon>Neoptera</taxon>
        <taxon>Paraneoptera</taxon>
        <taxon>Hemiptera</taxon>
        <taxon>Auchenorrhyncha</taxon>
        <taxon>Membracoidea</taxon>
        <taxon>Cicadellidae</taxon>
        <taxon>Cicadellinae</taxon>
        <taxon>Cicadellini</taxon>
        <taxon>Graphocephala</taxon>
    </lineage>
</organism>
<feature type="compositionally biased region" description="Basic residues" evidence="3">
    <location>
        <begin position="843"/>
        <end position="852"/>
    </location>
</feature>
<dbReference type="CDD" id="cd00590">
    <property type="entry name" value="RRM_SF"/>
    <property type="match status" value="1"/>
</dbReference>
<accession>A0A1B6M4A1</accession>
<gene>
    <name evidence="6" type="ORF">g.21171</name>
    <name evidence="5" type="ORF">g.21173</name>
</gene>
<name>A0A1B6M4A1_9HEMI</name>
<reference evidence="6" key="1">
    <citation type="submission" date="2015-11" db="EMBL/GenBank/DDBJ databases">
        <title>De novo transcriptome assembly of four potential Pierce s Disease insect vectors from Arizona vineyards.</title>
        <authorList>
            <person name="Tassone E.E."/>
        </authorList>
    </citation>
    <scope>NUCLEOTIDE SEQUENCE</scope>
</reference>
<dbReference type="PANTHER" id="PTHR23236:SF11">
    <property type="entry name" value="EUKARYOTIC TRANSLATION INITIATION FACTOR 4H"/>
    <property type="match status" value="1"/>
</dbReference>